<proteinExistence type="predicted"/>
<comment type="caution">
    <text evidence="1">The sequence shown here is derived from an EMBL/GenBank/DDBJ whole genome shotgun (WGS) entry which is preliminary data.</text>
</comment>
<evidence type="ECO:0000313" key="1">
    <source>
        <dbReference type="EMBL" id="KAG7474503.1"/>
    </source>
</evidence>
<gene>
    <name evidence="1" type="ORF">JOB18_010270</name>
</gene>
<accession>A0AAV6PSI3</accession>
<keyword evidence="2" id="KW-1185">Reference proteome</keyword>
<name>A0AAV6PSI3_SOLSE</name>
<organism evidence="1 2">
    <name type="scientific">Solea senegalensis</name>
    <name type="common">Senegalese sole</name>
    <dbReference type="NCBI Taxonomy" id="28829"/>
    <lineage>
        <taxon>Eukaryota</taxon>
        <taxon>Metazoa</taxon>
        <taxon>Chordata</taxon>
        <taxon>Craniata</taxon>
        <taxon>Vertebrata</taxon>
        <taxon>Euteleostomi</taxon>
        <taxon>Actinopterygii</taxon>
        <taxon>Neopterygii</taxon>
        <taxon>Teleostei</taxon>
        <taxon>Neoteleostei</taxon>
        <taxon>Acanthomorphata</taxon>
        <taxon>Carangaria</taxon>
        <taxon>Pleuronectiformes</taxon>
        <taxon>Pleuronectoidei</taxon>
        <taxon>Soleidae</taxon>
        <taxon>Solea</taxon>
    </lineage>
</organism>
<sequence>MCETEAALRSTGSGVALWSRMLGSWGSVRGCALFALQSHAAAKKYVTALSSPGLYMLRNELQAAALRVPEPLDEQDVLLQCLERSSGGRPGVTFPQMHIADSF</sequence>
<evidence type="ECO:0000313" key="2">
    <source>
        <dbReference type="Proteomes" id="UP000693946"/>
    </source>
</evidence>
<dbReference type="AlphaFoldDB" id="A0AAV6PSI3"/>
<dbReference type="EMBL" id="JAGKHQ010000021">
    <property type="protein sequence ID" value="KAG7474503.1"/>
    <property type="molecule type" value="Genomic_DNA"/>
</dbReference>
<dbReference type="Proteomes" id="UP000693946">
    <property type="component" value="Linkage Group LG9"/>
</dbReference>
<reference evidence="1 2" key="1">
    <citation type="journal article" date="2021" name="Sci. Rep.">
        <title>Chromosome anchoring in Senegalese sole (Solea senegalensis) reveals sex-associated markers and genome rearrangements in flatfish.</title>
        <authorList>
            <person name="Guerrero-Cozar I."/>
            <person name="Gomez-Garrido J."/>
            <person name="Berbel C."/>
            <person name="Martinez-Blanch J.F."/>
            <person name="Alioto T."/>
            <person name="Claros M.G."/>
            <person name="Gagnaire P.A."/>
            <person name="Manchado M."/>
        </authorList>
    </citation>
    <scope>NUCLEOTIDE SEQUENCE [LARGE SCALE GENOMIC DNA]</scope>
    <source>
        <strain evidence="1">Sse05_10M</strain>
    </source>
</reference>
<protein>
    <submittedName>
        <fullName evidence="1">Uncharacterized protein</fullName>
    </submittedName>
</protein>